<dbReference type="EMBL" id="CM055737">
    <property type="protein sequence ID" value="KAJ8006405.1"/>
    <property type="molecule type" value="Genomic_DNA"/>
</dbReference>
<evidence type="ECO:0000313" key="2">
    <source>
        <dbReference type="Proteomes" id="UP001157502"/>
    </source>
</evidence>
<proteinExistence type="predicted"/>
<accession>A0ACC2GS77</accession>
<evidence type="ECO:0000313" key="1">
    <source>
        <dbReference type="EMBL" id="KAJ8006405.1"/>
    </source>
</evidence>
<protein>
    <submittedName>
        <fullName evidence="1">Uncharacterized protein</fullName>
    </submittedName>
</protein>
<name>A0ACC2GS77_DALPE</name>
<reference evidence="1" key="1">
    <citation type="submission" date="2021-05" db="EMBL/GenBank/DDBJ databases">
        <authorList>
            <person name="Pan Q."/>
            <person name="Jouanno E."/>
            <person name="Zahm M."/>
            <person name="Klopp C."/>
            <person name="Cabau C."/>
            <person name="Louis A."/>
            <person name="Berthelot C."/>
            <person name="Parey E."/>
            <person name="Roest Crollius H."/>
            <person name="Montfort J."/>
            <person name="Robinson-Rechavi M."/>
            <person name="Bouchez O."/>
            <person name="Lampietro C."/>
            <person name="Lopez Roques C."/>
            <person name="Donnadieu C."/>
            <person name="Postlethwait J."/>
            <person name="Bobe J."/>
            <person name="Dillon D."/>
            <person name="Chandos A."/>
            <person name="von Hippel F."/>
            <person name="Guiguen Y."/>
        </authorList>
    </citation>
    <scope>NUCLEOTIDE SEQUENCE</scope>
    <source>
        <strain evidence="1">YG-Jan2019</strain>
    </source>
</reference>
<keyword evidence="2" id="KW-1185">Reference proteome</keyword>
<dbReference type="Proteomes" id="UP001157502">
    <property type="component" value="Chromosome 10"/>
</dbReference>
<sequence length="238" mass="26527">MRILVTLLLDTLPMLGRAAALFLRLLHLRHRRCAAVAGLLRNRCFLPVNFSRSSLWTWGTYYHTENDGESPFICSMPKENGMRLCSSIPTLYEEGLVGKGVCQDSRFKAASAHTSVVDRGGGPTAHLCYKHSEPQETARRGDTKVETQEGWGTHCSWKSSMKAARAYRPAVPSCGRQLKYRGQEGVKRRPEQQREWSSVQPEPSVWSHIRTHLNVVQTIPGRVGFGSGLKVHACGGDP</sequence>
<comment type="caution">
    <text evidence="1">The sequence shown here is derived from an EMBL/GenBank/DDBJ whole genome shotgun (WGS) entry which is preliminary data.</text>
</comment>
<organism evidence="1 2">
    <name type="scientific">Dallia pectoralis</name>
    <name type="common">Alaska blackfish</name>
    <dbReference type="NCBI Taxonomy" id="75939"/>
    <lineage>
        <taxon>Eukaryota</taxon>
        <taxon>Metazoa</taxon>
        <taxon>Chordata</taxon>
        <taxon>Craniata</taxon>
        <taxon>Vertebrata</taxon>
        <taxon>Euteleostomi</taxon>
        <taxon>Actinopterygii</taxon>
        <taxon>Neopterygii</taxon>
        <taxon>Teleostei</taxon>
        <taxon>Protacanthopterygii</taxon>
        <taxon>Esociformes</taxon>
        <taxon>Umbridae</taxon>
        <taxon>Dallia</taxon>
    </lineage>
</organism>
<gene>
    <name evidence="1" type="ORF">DPEC_G00134880</name>
</gene>